<comment type="subcellular location">
    <subcellularLocation>
        <location evidence="1">Nucleus</location>
    </subcellularLocation>
</comment>
<reference evidence="12" key="1">
    <citation type="submission" date="2021-01" db="EMBL/GenBank/DDBJ databases">
        <authorList>
            <person name="Corre E."/>
            <person name="Pelletier E."/>
            <person name="Niang G."/>
            <person name="Scheremetjew M."/>
            <person name="Finn R."/>
            <person name="Kale V."/>
            <person name="Holt S."/>
            <person name="Cochrane G."/>
            <person name="Meng A."/>
            <person name="Brown T."/>
            <person name="Cohen L."/>
        </authorList>
    </citation>
    <scope>NUCLEOTIDE SEQUENCE</scope>
    <source>
        <strain evidence="12">CCMP1381</strain>
    </source>
</reference>
<dbReference type="PANTHER" id="PTHR10799">
    <property type="entry name" value="SNF2/RAD54 HELICASE FAMILY"/>
    <property type="match status" value="1"/>
</dbReference>
<proteinExistence type="inferred from homology"/>
<evidence type="ECO:0000256" key="6">
    <source>
        <dbReference type="ARBA" id="ARBA00022840"/>
    </source>
</evidence>
<evidence type="ECO:0000259" key="10">
    <source>
        <dbReference type="PROSITE" id="PS51192"/>
    </source>
</evidence>
<dbReference type="InterPro" id="IPR049730">
    <property type="entry name" value="SNF2/RAD54-like_C"/>
</dbReference>
<accession>A0A7S2G339</accession>
<protein>
    <submittedName>
        <fullName evidence="12">Uncharacterized protein</fullName>
    </submittedName>
</protein>
<dbReference type="SMART" id="SM00490">
    <property type="entry name" value="HELICc"/>
    <property type="match status" value="1"/>
</dbReference>
<evidence type="ECO:0000256" key="5">
    <source>
        <dbReference type="ARBA" id="ARBA00022806"/>
    </source>
</evidence>
<dbReference type="SUPFAM" id="SSF52540">
    <property type="entry name" value="P-loop containing nucleoside triphosphate hydrolases"/>
    <property type="match status" value="2"/>
</dbReference>
<dbReference type="InterPro" id="IPR027417">
    <property type="entry name" value="P-loop_NTPase"/>
</dbReference>
<dbReference type="Gene3D" id="3.40.50.10810">
    <property type="entry name" value="Tandem AAA-ATPase domain"/>
    <property type="match status" value="1"/>
</dbReference>
<evidence type="ECO:0000313" key="12">
    <source>
        <dbReference type="EMBL" id="CAD9425541.1"/>
    </source>
</evidence>
<keyword evidence="3" id="KW-0547">Nucleotide-binding</keyword>
<feature type="compositionally biased region" description="Polar residues" evidence="9">
    <location>
        <begin position="1"/>
        <end position="37"/>
    </location>
</feature>
<evidence type="ECO:0000259" key="11">
    <source>
        <dbReference type="PROSITE" id="PS51194"/>
    </source>
</evidence>
<dbReference type="EMBL" id="HBGS01028903">
    <property type="protein sequence ID" value="CAD9425541.1"/>
    <property type="molecule type" value="Transcribed_RNA"/>
</dbReference>
<dbReference type="InterPro" id="IPR001650">
    <property type="entry name" value="Helicase_C-like"/>
</dbReference>
<evidence type="ECO:0000256" key="1">
    <source>
        <dbReference type="ARBA" id="ARBA00004123"/>
    </source>
</evidence>
<dbReference type="GO" id="GO:0016787">
    <property type="term" value="F:hydrolase activity"/>
    <property type="evidence" value="ECO:0007669"/>
    <property type="project" value="UniProtKB-KW"/>
</dbReference>
<dbReference type="InterPro" id="IPR014001">
    <property type="entry name" value="Helicase_ATP-bd"/>
</dbReference>
<gene>
    <name evidence="12" type="ORF">DSPE1174_LOCUS14695</name>
</gene>
<dbReference type="GO" id="GO:0004386">
    <property type="term" value="F:helicase activity"/>
    <property type="evidence" value="ECO:0007669"/>
    <property type="project" value="UniProtKB-KW"/>
</dbReference>
<dbReference type="PROSITE" id="PS51194">
    <property type="entry name" value="HELICASE_CTER"/>
    <property type="match status" value="1"/>
</dbReference>
<dbReference type="AlphaFoldDB" id="A0A7S2G339"/>
<dbReference type="InterPro" id="IPR000330">
    <property type="entry name" value="SNF2_N"/>
</dbReference>
<feature type="domain" description="Helicase C-terminal" evidence="11">
    <location>
        <begin position="532"/>
        <end position="698"/>
    </location>
</feature>
<evidence type="ECO:0000256" key="2">
    <source>
        <dbReference type="ARBA" id="ARBA00007025"/>
    </source>
</evidence>
<dbReference type="Pfam" id="PF00271">
    <property type="entry name" value="Helicase_C"/>
    <property type="match status" value="1"/>
</dbReference>
<sequence>MTGTSPVSVDSKLQTNRNVTRNMESESVATDSPSNDNDAALSDAMMAAQHAAEAEVGDVTLKFEAEEPTETVAPKLLTLAAGGDSSLIKRNVSKASKTNQLDTLLAKASQYSEFIRSSQDQAAETFDATAQAALGSPSKGGKRKNGSRGTPSSSKKAKVSDSGEAAQKSETGLADAAKKMKNSRDAAPEAWQPENLTGGQLKPYQLEGLRWLTTLYENGLSGILADEMGLGKTIQVIALIAYLRTKGVKGPFIVAAPLATLPNWTREFKKWLPGVQTLLYHGSKAERVHLRSTRMQLAAAASAEFPVIITSYEICIIDRRFLERYHWQYLIVDEGQRVKNRNCRLIRELKSLNTQNRLLLSGTPIQNTLEELWSLLNFVNPAIFDSLEVFQSWFGFKNIGKDGTQEEDIVAKQVQDNIVTKLHEILRPFLLRRLKKDVLLDMPPKLEIVLYTPMSVLQRDYYDLTLKGELRESLLNMGLSGGRECSQINQNMNLRKICNHPFLFGEPSDDSGQPMCDAHPELLVSVSGKFKIMDRMLKKLKSNGHQVLIFSQMTELLNILEDYTNNMGWRTCRIDGSIKIQERQKQMDAFNNDPDIFIFMLSTRAGGLGINLQAADTVIIFDSDWNPHQDAQAQDRCHRIGQTRPVVVYRLLTIGSVEIDMMEKQISKKKLERMAITGGNFSRPGQRNKTKMSLESLKALLADDVSDLQGRADAEDLTNGISNEELSLVLDRPRLFELDGSEGIPPEGAFYDVLKVSDTEDGGILSSMS</sequence>
<dbReference type="CDD" id="cd18793">
    <property type="entry name" value="SF2_C_SNF"/>
    <property type="match status" value="1"/>
</dbReference>
<evidence type="ECO:0000256" key="7">
    <source>
        <dbReference type="ARBA" id="ARBA00023054"/>
    </source>
</evidence>
<dbReference type="GO" id="GO:0005524">
    <property type="term" value="F:ATP binding"/>
    <property type="evidence" value="ECO:0007669"/>
    <property type="project" value="UniProtKB-KW"/>
</dbReference>
<keyword evidence="4" id="KW-0378">Hydrolase</keyword>
<dbReference type="InterPro" id="IPR038718">
    <property type="entry name" value="SNF2-like_sf"/>
</dbReference>
<keyword evidence="5" id="KW-0347">Helicase</keyword>
<dbReference type="SMART" id="SM00487">
    <property type="entry name" value="DEXDc"/>
    <property type="match status" value="1"/>
</dbReference>
<feature type="compositionally biased region" description="Basic and acidic residues" evidence="9">
    <location>
        <begin position="176"/>
        <end position="187"/>
    </location>
</feature>
<keyword evidence="8" id="KW-0539">Nucleus</keyword>
<dbReference type="PROSITE" id="PS51192">
    <property type="entry name" value="HELICASE_ATP_BIND_1"/>
    <property type="match status" value="1"/>
</dbReference>
<feature type="region of interest" description="Disordered" evidence="9">
    <location>
        <begin position="1"/>
        <end position="49"/>
    </location>
</feature>
<keyword evidence="6" id="KW-0067">ATP-binding</keyword>
<dbReference type="GO" id="GO:0005634">
    <property type="term" value="C:nucleus"/>
    <property type="evidence" value="ECO:0007669"/>
    <property type="project" value="UniProtKB-SubCell"/>
</dbReference>
<name>A0A7S2G339_9STRA</name>
<feature type="compositionally biased region" description="Low complexity" evidence="9">
    <location>
        <begin position="38"/>
        <end position="49"/>
    </location>
</feature>
<evidence type="ECO:0000256" key="8">
    <source>
        <dbReference type="ARBA" id="ARBA00023242"/>
    </source>
</evidence>
<feature type="domain" description="Helicase ATP-binding" evidence="10">
    <location>
        <begin position="213"/>
        <end position="382"/>
    </location>
</feature>
<feature type="region of interest" description="Disordered" evidence="9">
    <location>
        <begin position="132"/>
        <end position="198"/>
    </location>
</feature>
<comment type="similarity">
    <text evidence="2">Belongs to the SNF2/RAD54 helicase family.</text>
</comment>
<organism evidence="12">
    <name type="scientific">Octactis speculum</name>
    <dbReference type="NCBI Taxonomy" id="3111310"/>
    <lineage>
        <taxon>Eukaryota</taxon>
        <taxon>Sar</taxon>
        <taxon>Stramenopiles</taxon>
        <taxon>Ochrophyta</taxon>
        <taxon>Dictyochophyceae</taxon>
        <taxon>Dictyochales</taxon>
        <taxon>Dictyochaceae</taxon>
        <taxon>Octactis</taxon>
    </lineage>
</organism>
<dbReference type="Pfam" id="PF00176">
    <property type="entry name" value="SNF2-rel_dom"/>
    <property type="match status" value="1"/>
</dbReference>
<evidence type="ECO:0000256" key="9">
    <source>
        <dbReference type="SAM" id="MobiDB-lite"/>
    </source>
</evidence>
<evidence type="ECO:0000256" key="4">
    <source>
        <dbReference type="ARBA" id="ARBA00022801"/>
    </source>
</evidence>
<keyword evidence="7" id="KW-0175">Coiled coil</keyword>
<dbReference type="Gene3D" id="3.40.50.300">
    <property type="entry name" value="P-loop containing nucleotide triphosphate hydrolases"/>
    <property type="match status" value="1"/>
</dbReference>
<evidence type="ECO:0000256" key="3">
    <source>
        <dbReference type="ARBA" id="ARBA00022741"/>
    </source>
</evidence>
<dbReference type="FunFam" id="3.40.50.10810:FF:000015">
    <property type="entry name" value="lymphoid-specific helicase isoform X1"/>
    <property type="match status" value="1"/>
</dbReference>